<keyword evidence="3 4" id="KW-0479">Metal-binding</keyword>
<dbReference type="Proteomes" id="UP000321400">
    <property type="component" value="Unassembled WGS sequence"/>
</dbReference>
<dbReference type="STRING" id="442899.SAMN05720591_11129"/>
<feature type="binding site" evidence="4">
    <location>
        <position position="230"/>
    </location>
    <ligand>
        <name>a divalent metal cation</name>
        <dbReference type="ChEBI" id="CHEBI:60240"/>
        <label>1</label>
    </ligand>
</feature>
<dbReference type="AlphaFoldDB" id="A0A511X047"/>
<feature type="binding site" evidence="4">
    <location>
        <position position="226"/>
    </location>
    <ligand>
        <name>a divalent metal cation</name>
        <dbReference type="ChEBI" id="CHEBI:60240"/>
        <label>1</label>
    </ligand>
</feature>
<organism evidence="5 6">
    <name type="scientific">Halolactibacillus alkaliphilus</name>
    <dbReference type="NCBI Taxonomy" id="442899"/>
    <lineage>
        <taxon>Bacteria</taxon>
        <taxon>Bacillati</taxon>
        <taxon>Bacillota</taxon>
        <taxon>Bacilli</taxon>
        <taxon>Bacillales</taxon>
        <taxon>Bacillaceae</taxon>
        <taxon>Halolactibacillus</taxon>
    </lineage>
</organism>
<dbReference type="InterPro" id="IPR002678">
    <property type="entry name" value="DUF34/NIF3"/>
</dbReference>
<reference evidence="5 6" key="1">
    <citation type="submission" date="2019-07" db="EMBL/GenBank/DDBJ databases">
        <title>Whole genome shotgun sequence of Halolactibacillus alkaliphilus NBRC 103919.</title>
        <authorList>
            <person name="Hosoyama A."/>
            <person name="Uohara A."/>
            <person name="Ohji S."/>
            <person name="Ichikawa N."/>
        </authorList>
    </citation>
    <scope>NUCLEOTIDE SEQUENCE [LARGE SCALE GENOMIC DNA]</scope>
    <source>
        <strain evidence="5 6">NBRC 103919</strain>
    </source>
</reference>
<accession>A0A511X047</accession>
<sequence>MYSVQTILTYLKQDFSLPEDTVDTLLHGENHHIVTGIAVMFMPTIAALKKAATLNCNLILAHEGLFFNHSEKKYALDTVHKEKEAFLNNLSLNIFRLHDLIHMYTPDMITAGLTDVLFPHPNQLTVHPTYTVVELVQEETLGTIRQHVKQTLSLPVCRYVGEDNHLVKRIGIFVGYRGNGEHVIPKIVHDQLDLVIYGEGFEWETPEYSRDSSFTSRSTSGIVLGHYESEAPGMKLFTAKISAAFDDLKVHYIDSSSPFSYD</sequence>
<dbReference type="EMBL" id="BJYE01000007">
    <property type="protein sequence ID" value="GEN56327.1"/>
    <property type="molecule type" value="Genomic_DNA"/>
</dbReference>
<evidence type="ECO:0000256" key="1">
    <source>
        <dbReference type="ARBA" id="ARBA00006964"/>
    </source>
</evidence>
<dbReference type="Gene3D" id="3.40.1390.30">
    <property type="entry name" value="NIF3 (NGG1p interacting factor 3)-like"/>
    <property type="match status" value="2"/>
</dbReference>
<dbReference type="GO" id="GO:0005737">
    <property type="term" value="C:cytoplasm"/>
    <property type="evidence" value="ECO:0007669"/>
    <property type="project" value="TreeGrafter"/>
</dbReference>
<dbReference type="RefSeq" id="WP_170243638.1">
    <property type="nucleotide sequence ID" value="NZ_BJYE01000007.1"/>
</dbReference>
<proteinExistence type="inferred from homology"/>
<gene>
    <name evidence="5" type="ORF">HAL01_07910</name>
</gene>
<evidence type="ECO:0000256" key="3">
    <source>
        <dbReference type="ARBA" id="ARBA00022723"/>
    </source>
</evidence>
<dbReference type="PANTHER" id="PTHR13799">
    <property type="entry name" value="NGG1 INTERACTING FACTOR 3"/>
    <property type="match status" value="1"/>
</dbReference>
<dbReference type="GO" id="GO:0046872">
    <property type="term" value="F:metal ion binding"/>
    <property type="evidence" value="ECO:0007669"/>
    <property type="project" value="UniProtKB-KW"/>
</dbReference>
<dbReference type="Pfam" id="PF01784">
    <property type="entry name" value="DUF34_NIF3"/>
    <property type="match status" value="1"/>
</dbReference>
<dbReference type="InterPro" id="IPR036069">
    <property type="entry name" value="DUF34/NIF3_sf"/>
</dbReference>
<evidence type="ECO:0000256" key="4">
    <source>
        <dbReference type="PIRSR" id="PIRSR602678-1"/>
    </source>
</evidence>
<name>A0A511X047_9BACI</name>
<evidence type="ECO:0000256" key="2">
    <source>
        <dbReference type="ARBA" id="ARBA00022112"/>
    </source>
</evidence>
<comment type="similarity">
    <text evidence="1">Belongs to the GTP cyclohydrolase I type 2/NIF3 family.</text>
</comment>
<protein>
    <recommendedName>
        <fullName evidence="2">GTP cyclohydrolase 1 type 2 homolog</fullName>
    </recommendedName>
</protein>
<comment type="caution">
    <text evidence="5">The sequence shown here is derived from an EMBL/GenBank/DDBJ whole genome shotgun (WGS) entry which is preliminary data.</text>
</comment>
<feature type="binding site" evidence="4">
    <location>
        <position position="62"/>
    </location>
    <ligand>
        <name>a divalent metal cation</name>
        <dbReference type="ChEBI" id="CHEBI:60240"/>
        <label>1</label>
    </ligand>
</feature>
<feature type="binding site" evidence="4">
    <location>
        <position position="107"/>
    </location>
    <ligand>
        <name>a divalent metal cation</name>
        <dbReference type="ChEBI" id="CHEBI:60240"/>
        <label>1</label>
    </ligand>
</feature>
<evidence type="ECO:0000313" key="5">
    <source>
        <dbReference type="EMBL" id="GEN56327.1"/>
    </source>
</evidence>
<evidence type="ECO:0000313" key="6">
    <source>
        <dbReference type="Proteomes" id="UP000321400"/>
    </source>
</evidence>
<dbReference type="PANTHER" id="PTHR13799:SF14">
    <property type="entry name" value="GTP CYCLOHYDROLASE 1 TYPE 2 HOMOLOG"/>
    <property type="match status" value="1"/>
</dbReference>
<keyword evidence="6" id="KW-1185">Reference proteome</keyword>
<dbReference type="SUPFAM" id="SSF102705">
    <property type="entry name" value="NIF3 (NGG1p interacting factor 3)-like"/>
    <property type="match status" value="1"/>
</dbReference>